<dbReference type="AlphaFoldDB" id="A0A4Y9Z031"/>
<comment type="caution">
    <text evidence="3">The sequence shown here is derived from an EMBL/GenBank/DDBJ whole genome shotgun (WGS) entry which is preliminary data.</text>
</comment>
<organism evidence="3 4">
    <name type="scientific">Rhodofomes roseus</name>
    <dbReference type="NCBI Taxonomy" id="34475"/>
    <lineage>
        <taxon>Eukaryota</taxon>
        <taxon>Fungi</taxon>
        <taxon>Dikarya</taxon>
        <taxon>Basidiomycota</taxon>
        <taxon>Agaricomycotina</taxon>
        <taxon>Agaricomycetes</taxon>
        <taxon>Polyporales</taxon>
        <taxon>Rhodofomes</taxon>
    </lineage>
</organism>
<name>A0A4Y9Z031_9APHY</name>
<feature type="domain" description="NADAR" evidence="2">
    <location>
        <begin position="331"/>
        <end position="456"/>
    </location>
</feature>
<dbReference type="Pfam" id="PF08719">
    <property type="entry name" value="NADAR"/>
    <property type="match status" value="1"/>
</dbReference>
<evidence type="ECO:0000313" key="3">
    <source>
        <dbReference type="EMBL" id="TFY68186.1"/>
    </source>
</evidence>
<dbReference type="EMBL" id="SEKV01000036">
    <property type="protein sequence ID" value="TFY68186.1"/>
    <property type="molecule type" value="Genomic_DNA"/>
</dbReference>
<feature type="compositionally biased region" description="Basic residues" evidence="1">
    <location>
        <begin position="154"/>
        <end position="163"/>
    </location>
</feature>
<proteinExistence type="predicted"/>
<dbReference type="Gene3D" id="1.10.357.40">
    <property type="entry name" value="YbiA-like"/>
    <property type="match status" value="1"/>
</dbReference>
<dbReference type="InterPro" id="IPR012816">
    <property type="entry name" value="NADAR"/>
</dbReference>
<dbReference type="SUPFAM" id="SSF143990">
    <property type="entry name" value="YbiA-like"/>
    <property type="match status" value="1"/>
</dbReference>
<dbReference type="InterPro" id="IPR037238">
    <property type="entry name" value="YbiA-like_sf"/>
</dbReference>
<evidence type="ECO:0000313" key="4">
    <source>
        <dbReference type="Proteomes" id="UP000298390"/>
    </source>
</evidence>
<feature type="region of interest" description="Disordered" evidence="1">
    <location>
        <begin position="127"/>
        <end position="178"/>
    </location>
</feature>
<evidence type="ECO:0000259" key="2">
    <source>
        <dbReference type="Pfam" id="PF08719"/>
    </source>
</evidence>
<dbReference type="CDD" id="cd15457">
    <property type="entry name" value="NADAR"/>
    <property type="match status" value="1"/>
</dbReference>
<dbReference type="Proteomes" id="UP000298390">
    <property type="component" value="Unassembled WGS sequence"/>
</dbReference>
<evidence type="ECO:0000256" key="1">
    <source>
        <dbReference type="SAM" id="MobiDB-lite"/>
    </source>
</evidence>
<sequence>MPYQTQAYAQPTAYVMPTVYQPQQQMAQAPQPQPQIFQPQQYQYMQAPPPPVSFPQPPPAAQPVIPNVPPPNFVPNAQTSMAGGQAYAQQGASASMPQPVVPNIAQNNGAPVIPQMLQQQAAMHMPEPMVDPDRPRSRSRLGPGQYGPYDDRRRRTPSPHYRSRSLSQNPLPRPPRDIFDSTPYIRLLDELRRPIDNDTLKRNLTVKTMQTQAVNMPIMGPAFPSGSGSRRHERKHRKGLFNVFGRRNRNEDDEDIVSPMQAQPMFYPTMPAQQPYAAPQMTQVDPGVGAPPAMMYAPSREPTPIPMREPTPVPRVTVNRQNEFASLIPSSPVRVHYHHKSYPTAFHLHEALKFMEHMPEIAERIRTCRTVNEAREISITNDDYVRNDWEHVLYDMMDEVIYQKLLQHEHLRALLLETGLADIVFSDTDEFWGEGPVGRGLNELGRSLMRVRDRFREEGLT</sequence>
<gene>
    <name evidence="3" type="ORF">EVJ58_g1162</name>
</gene>
<accession>A0A4Y9Z031</accession>
<dbReference type="STRING" id="34475.A0A4Y9Z031"/>
<reference evidence="3 4" key="1">
    <citation type="submission" date="2019-01" db="EMBL/GenBank/DDBJ databases">
        <title>Genome sequencing of the rare red list fungi Fomitopsis rosea.</title>
        <authorList>
            <person name="Buettner E."/>
            <person name="Kellner H."/>
        </authorList>
    </citation>
    <scope>NUCLEOTIDE SEQUENCE [LARGE SCALE GENOMIC DNA]</scope>
    <source>
        <strain evidence="3 4">DSM 105464</strain>
    </source>
</reference>
<protein>
    <recommendedName>
        <fullName evidence="2">NADAR domain-containing protein</fullName>
    </recommendedName>
</protein>